<sequence length="587" mass="67162">MQKLGPEIISLIVDQLGTVNSFFSAQLSFECEFLGRDSTCARLSPYATISRAWQHEVERRCFKSLKLHSADMHAWSEILSAYPWRRRYLRRLEFACYHARMPKPEWPLRDLLFRADVVALLTLLKQWDDDDERAGIAIGPTLQLVLDFFPMSMEEVMEVAGSELTDAYVASDASDPPLHSGEWTLPEDPSRQSLPLSRRVLEFSFLEYPLNYVDPTTIAQIAAAFPQLQSLHFPYTDPPIGRHDARLGQRDAFVRAFNWLRGRLPCRKKLTIPCREHHFVLNHSFECQELTDEKGIDEDSERVDAAADADPSLESHYMVLPQNCTPEQLPTIRHDCQDSTDEEGIDPLSEAIRKLAQPTVQELSLGNVLLSRDLFLNWRSSSGAQNDDDDDVWVALRRLQLSAEFVAPDGTWYTKGDPSSVEAFDNRIGWEIMSEAKWVMVPVPNTEDEQWGYAGSTSMNGEAPYHPWGRSINNKTMEPLLGDWTEAVLHRMPRLEEVIINLFRNAQNKKEPLDGIPRCKRGVRYAPRLVLAYLSKGASTASPQWQCLITRYETFREWTIPPNVEAHWKQWAGEKGFIVVDTGGYEY</sequence>
<dbReference type="EMBL" id="JAQQWL010000005">
    <property type="protein sequence ID" value="KAK8073180.1"/>
    <property type="molecule type" value="Genomic_DNA"/>
</dbReference>
<keyword evidence="3" id="KW-1185">Reference proteome</keyword>
<protein>
    <submittedName>
        <fullName evidence="2">Uncharacterized protein</fullName>
    </submittedName>
</protein>
<accession>A0ABR1VPK4</accession>
<gene>
    <name evidence="2" type="ORF">PG994_004079</name>
</gene>
<proteinExistence type="predicted"/>
<dbReference type="Proteomes" id="UP001480595">
    <property type="component" value="Unassembled WGS sequence"/>
</dbReference>
<dbReference type="RefSeq" id="XP_066717655.1">
    <property type="nucleotide sequence ID" value="XM_066855488.1"/>
</dbReference>
<reference evidence="2 3" key="1">
    <citation type="submission" date="2023-01" db="EMBL/GenBank/DDBJ databases">
        <title>Analysis of 21 Apiospora genomes using comparative genomics revels a genus with tremendous synthesis potential of carbohydrate active enzymes and secondary metabolites.</title>
        <authorList>
            <person name="Sorensen T."/>
        </authorList>
    </citation>
    <scope>NUCLEOTIDE SEQUENCE [LARGE SCALE GENOMIC DNA]</scope>
    <source>
        <strain evidence="2 3">CBS 135458</strain>
    </source>
</reference>
<name>A0ABR1VPK4_9PEZI</name>
<evidence type="ECO:0000313" key="3">
    <source>
        <dbReference type="Proteomes" id="UP001480595"/>
    </source>
</evidence>
<comment type="caution">
    <text evidence="2">The sequence shown here is derived from an EMBL/GenBank/DDBJ whole genome shotgun (WGS) entry which is preliminary data.</text>
</comment>
<dbReference type="GeneID" id="92088551"/>
<feature type="region of interest" description="Disordered" evidence="1">
    <location>
        <begin position="172"/>
        <end position="191"/>
    </location>
</feature>
<evidence type="ECO:0000313" key="2">
    <source>
        <dbReference type="EMBL" id="KAK8073180.1"/>
    </source>
</evidence>
<evidence type="ECO:0000256" key="1">
    <source>
        <dbReference type="SAM" id="MobiDB-lite"/>
    </source>
</evidence>
<organism evidence="2 3">
    <name type="scientific">Apiospora phragmitis</name>
    <dbReference type="NCBI Taxonomy" id="2905665"/>
    <lineage>
        <taxon>Eukaryota</taxon>
        <taxon>Fungi</taxon>
        <taxon>Dikarya</taxon>
        <taxon>Ascomycota</taxon>
        <taxon>Pezizomycotina</taxon>
        <taxon>Sordariomycetes</taxon>
        <taxon>Xylariomycetidae</taxon>
        <taxon>Amphisphaeriales</taxon>
        <taxon>Apiosporaceae</taxon>
        <taxon>Apiospora</taxon>
    </lineage>
</organism>